<dbReference type="PRINTS" id="PR00038">
    <property type="entry name" value="HTHLUXR"/>
</dbReference>
<dbReference type="Gene3D" id="1.10.10.10">
    <property type="entry name" value="Winged helix-like DNA-binding domain superfamily/Winged helix DNA-binding domain"/>
    <property type="match status" value="1"/>
</dbReference>
<dbReference type="InterPro" id="IPR036388">
    <property type="entry name" value="WH-like_DNA-bd_sf"/>
</dbReference>
<evidence type="ECO:0000313" key="5">
    <source>
        <dbReference type="EMBL" id="SDQ39197.1"/>
    </source>
</evidence>
<reference evidence="5 6" key="1">
    <citation type="submission" date="2016-10" db="EMBL/GenBank/DDBJ databases">
        <authorList>
            <person name="Varghese N."/>
            <person name="Submissions S."/>
        </authorList>
    </citation>
    <scope>NUCLEOTIDE SEQUENCE [LARGE SCALE GENOMIC DNA]</scope>
    <source>
        <strain evidence="5 6">Nl1</strain>
    </source>
</reference>
<feature type="domain" description="HTH luxR-type" evidence="4">
    <location>
        <begin position="205"/>
        <end position="263"/>
    </location>
</feature>
<dbReference type="CDD" id="cd06170">
    <property type="entry name" value="LuxR_C_like"/>
    <property type="match status" value="1"/>
</dbReference>
<keyword evidence="1" id="KW-0805">Transcription regulation</keyword>
<sequence>MTYRMDHLSTLSAEHLNRYQRIITEAIGIRRHSELLAWLQGELQHYLPHEILIAAWGNFTENLICYDIVSALPGVRTEYSDPRTLTPLLQGLFNRWVELGKSPYTLGAGDSGFLLEEGDLQCSLGKALQGMRSLLVHGLTDERSNQDCLYVIFSLERKLHNSLGAMQILLPYLDTALSQVTPLVHPESNAPVLTAQPKDGEYWGLSKREIEIMNWVRIGKTNLEIAAILGISVSTVKNHLQHIFKALNVATRMQAVIKVTEGRKRDS</sequence>
<dbReference type="PANTHER" id="PTHR44688:SF16">
    <property type="entry name" value="DNA-BINDING TRANSCRIPTIONAL ACTIVATOR DEVR_DOSR"/>
    <property type="match status" value="1"/>
</dbReference>
<keyword evidence="3" id="KW-0804">Transcription</keyword>
<dbReference type="InterPro" id="IPR017470">
    <property type="entry name" value="Tscrpt_reg_EpsA"/>
</dbReference>
<keyword evidence="2" id="KW-0238">DNA-binding</keyword>
<dbReference type="SUPFAM" id="SSF46894">
    <property type="entry name" value="C-terminal effector domain of the bipartite response regulators"/>
    <property type="match status" value="1"/>
</dbReference>
<dbReference type="SMART" id="SM00421">
    <property type="entry name" value="HTH_LUXR"/>
    <property type="match status" value="1"/>
</dbReference>
<dbReference type="Pfam" id="PF00196">
    <property type="entry name" value="GerE"/>
    <property type="match status" value="1"/>
</dbReference>
<evidence type="ECO:0000256" key="3">
    <source>
        <dbReference type="ARBA" id="ARBA00023163"/>
    </source>
</evidence>
<evidence type="ECO:0000256" key="1">
    <source>
        <dbReference type="ARBA" id="ARBA00023015"/>
    </source>
</evidence>
<dbReference type="NCBIfam" id="TIGR03020">
    <property type="entry name" value="EpsA"/>
    <property type="match status" value="1"/>
</dbReference>
<evidence type="ECO:0000256" key="2">
    <source>
        <dbReference type="ARBA" id="ARBA00023125"/>
    </source>
</evidence>
<dbReference type="EMBL" id="FNKY01000001">
    <property type="protein sequence ID" value="SDQ39197.1"/>
    <property type="molecule type" value="Genomic_DNA"/>
</dbReference>
<accession>A0ABY0T9A2</accession>
<dbReference type="Proteomes" id="UP000183471">
    <property type="component" value="Unassembled WGS sequence"/>
</dbReference>
<evidence type="ECO:0000259" key="4">
    <source>
        <dbReference type="PROSITE" id="PS50043"/>
    </source>
</evidence>
<dbReference type="PROSITE" id="PS50043">
    <property type="entry name" value="HTH_LUXR_2"/>
    <property type="match status" value="1"/>
</dbReference>
<name>A0ABY0T9A2_9PROT</name>
<dbReference type="InterPro" id="IPR000792">
    <property type="entry name" value="Tscrpt_reg_LuxR_C"/>
</dbReference>
<keyword evidence="6" id="KW-1185">Reference proteome</keyword>
<evidence type="ECO:0000313" key="6">
    <source>
        <dbReference type="Proteomes" id="UP000183471"/>
    </source>
</evidence>
<dbReference type="PANTHER" id="PTHR44688">
    <property type="entry name" value="DNA-BINDING TRANSCRIPTIONAL ACTIVATOR DEVR_DOSR"/>
    <property type="match status" value="1"/>
</dbReference>
<organism evidence="5 6">
    <name type="scientific">Nitrosospira multiformis</name>
    <dbReference type="NCBI Taxonomy" id="1231"/>
    <lineage>
        <taxon>Bacteria</taxon>
        <taxon>Pseudomonadati</taxon>
        <taxon>Pseudomonadota</taxon>
        <taxon>Betaproteobacteria</taxon>
        <taxon>Nitrosomonadales</taxon>
        <taxon>Nitrosomonadaceae</taxon>
        <taxon>Nitrosospira</taxon>
    </lineage>
</organism>
<dbReference type="InterPro" id="IPR016032">
    <property type="entry name" value="Sig_transdc_resp-reg_C-effctor"/>
</dbReference>
<gene>
    <name evidence="5" type="ORF">SAMN05216402_0672</name>
</gene>
<dbReference type="RefSeq" id="WP_081346627.1">
    <property type="nucleotide sequence ID" value="NZ_FNKY01000001.1"/>
</dbReference>
<protein>
    <submittedName>
        <fullName evidence="5">Transcriptional regulator EpsA</fullName>
    </submittedName>
</protein>
<proteinExistence type="predicted"/>
<comment type="caution">
    <text evidence="5">The sequence shown here is derived from an EMBL/GenBank/DDBJ whole genome shotgun (WGS) entry which is preliminary data.</text>
</comment>